<reference evidence="11 12" key="1">
    <citation type="submission" date="2021-01" db="EMBL/GenBank/DDBJ databases">
        <title>Genome public.</title>
        <authorList>
            <person name="Liu C."/>
            <person name="Sun Q."/>
        </authorList>
    </citation>
    <scope>NUCLEOTIDE SEQUENCE [LARGE SCALE GENOMIC DNA]</scope>
    <source>
        <strain evidence="11 12">YIM B02515</strain>
    </source>
</reference>
<dbReference type="Proteomes" id="UP000632377">
    <property type="component" value="Unassembled WGS sequence"/>
</dbReference>
<gene>
    <name evidence="11" type="ORF">JK636_13995</name>
</gene>
<keyword evidence="7" id="KW-0256">Endoplasmic reticulum</keyword>
<evidence type="ECO:0008006" key="13">
    <source>
        <dbReference type="Google" id="ProtNLM"/>
    </source>
</evidence>
<protein>
    <recommendedName>
        <fullName evidence="13">Glycosyltransferase RgtA/B/C/D-like domain-containing protein</fullName>
    </recommendedName>
</protein>
<evidence type="ECO:0000256" key="6">
    <source>
        <dbReference type="ARBA" id="ARBA00022692"/>
    </source>
</evidence>
<feature type="transmembrane region" description="Helical" evidence="10">
    <location>
        <begin position="303"/>
        <end position="324"/>
    </location>
</feature>
<evidence type="ECO:0000256" key="4">
    <source>
        <dbReference type="ARBA" id="ARBA00022676"/>
    </source>
</evidence>
<dbReference type="RefSeq" id="WP_202749627.1">
    <property type="nucleotide sequence ID" value="NZ_JAESWC010000009.1"/>
</dbReference>
<dbReference type="Pfam" id="PF04188">
    <property type="entry name" value="Mannosyl_trans2"/>
    <property type="match status" value="1"/>
</dbReference>
<evidence type="ECO:0000313" key="11">
    <source>
        <dbReference type="EMBL" id="MBL4936867.1"/>
    </source>
</evidence>
<dbReference type="EMBL" id="JAESWC010000009">
    <property type="protein sequence ID" value="MBL4936867.1"/>
    <property type="molecule type" value="Genomic_DNA"/>
</dbReference>
<keyword evidence="4" id="KW-0328">Glycosyltransferase</keyword>
<keyword evidence="3" id="KW-0337">GPI-anchor biosynthesis</keyword>
<comment type="caution">
    <text evidence="11">The sequence shown here is derived from an EMBL/GenBank/DDBJ whole genome shotgun (WGS) entry which is preliminary data.</text>
</comment>
<evidence type="ECO:0000256" key="3">
    <source>
        <dbReference type="ARBA" id="ARBA00022502"/>
    </source>
</evidence>
<evidence type="ECO:0000256" key="8">
    <source>
        <dbReference type="ARBA" id="ARBA00022989"/>
    </source>
</evidence>
<keyword evidence="12" id="KW-1185">Reference proteome</keyword>
<dbReference type="PANTHER" id="PTHR12468">
    <property type="entry name" value="GPI MANNOSYLTRANSFERASE 2"/>
    <property type="match status" value="1"/>
</dbReference>
<feature type="transmembrane region" description="Helical" evidence="10">
    <location>
        <begin position="390"/>
        <end position="410"/>
    </location>
</feature>
<organism evidence="11 12">
    <name type="scientific">Clostridium rhizosphaerae</name>
    <dbReference type="NCBI Taxonomy" id="2803861"/>
    <lineage>
        <taxon>Bacteria</taxon>
        <taxon>Bacillati</taxon>
        <taxon>Bacillota</taxon>
        <taxon>Clostridia</taxon>
        <taxon>Eubacteriales</taxon>
        <taxon>Clostridiaceae</taxon>
        <taxon>Clostridium</taxon>
    </lineage>
</organism>
<sequence>MEKNFTNNLSLILKLLIIVIISRLSLCFVGYLGMNTFPMYDAVKNKISKDTTLINLSGGIGGSNKLKLEDFNKFDSGFYFQIADSGYPKVNMSESSSATRISFFPLYPILLRSMRLLHISSNNIVNSLILSNLLLVLALYYIYRICEDRGFEKNEITLVIALILCYPYSIFYSIPYTESLFLFLSAATIYYATKKDFLKAAIFAGLSSISRFPGVVNIAYLFFMLISEQDFKLQDKGQIKKVLSNMIISIIPLTIYFSYMKYLTGDFLAPLHDVGNWGRKLSIPFKSYFYYILHPYFFSSGGWNNGVISFAIATLVILLFIYYAIRNYKKLNIKQWILFIYGFLIIVVPFSNFGSDLVSIPRYLMVSVPMYLYIVELYREKHYIFSGYLYFFAALNGLITIGFFNGYYFVV</sequence>
<evidence type="ECO:0000313" key="12">
    <source>
        <dbReference type="Proteomes" id="UP000632377"/>
    </source>
</evidence>
<evidence type="ECO:0000256" key="1">
    <source>
        <dbReference type="ARBA" id="ARBA00004477"/>
    </source>
</evidence>
<feature type="transmembrane region" description="Helical" evidence="10">
    <location>
        <begin position="336"/>
        <end position="354"/>
    </location>
</feature>
<feature type="transmembrane region" description="Helical" evidence="10">
    <location>
        <begin position="124"/>
        <end position="143"/>
    </location>
</feature>
<proteinExistence type="predicted"/>
<evidence type="ECO:0000256" key="10">
    <source>
        <dbReference type="SAM" id="Phobius"/>
    </source>
</evidence>
<keyword evidence="8 10" id="KW-1133">Transmembrane helix</keyword>
<comment type="pathway">
    <text evidence="2">Glycolipid biosynthesis; glycosylphosphatidylinositol-anchor biosynthesis.</text>
</comment>
<keyword evidence="6 10" id="KW-0812">Transmembrane</keyword>
<keyword evidence="5" id="KW-0808">Transferase</keyword>
<accession>A0ABS1TCN8</accession>
<keyword evidence="9 10" id="KW-0472">Membrane</keyword>
<feature type="transmembrane region" description="Helical" evidence="10">
    <location>
        <begin position="155"/>
        <end position="174"/>
    </location>
</feature>
<feature type="transmembrane region" description="Helical" evidence="10">
    <location>
        <begin position="12"/>
        <end position="34"/>
    </location>
</feature>
<comment type="subcellular location">
    <subcellularLocation>
        <location evidence="1">Endoplasmic reticulum membrane</location>
        <topology evidence="1">Multi-pass membrane protein</topology>
    </subcellularLocation>
</comment>
<feature type="transmembrane region" description="Helical" evidence="10">
    <location>
        <begin position="200"/>
        <end position="222"/>
    </location>
</feature>
<evidence type="ECO:0000256" key="9">
    <source>
        <dbReference type="ARBA" id="ARBA00023136"/>
    </source>
</evidence>
<dbReference type="PANTHER" id="PTHR12468:SF2">
    <property type="entry name" value="GPI MANNOSYLTRANSFERASE 2"/>
    <property type="match status" value="1"/>
</dbReference>
<dbReference type="InterPro" id="IPR007315">
    <property type="entry name" value="PIG-V/Gpi18"/>
</dbReference>
<evidence type="ECO:0000256" key="5">
    <source>
        <dbReference type="ARBA" id="ARBA00022679"/>
    </source>
</evidence>
<feature type="transmembrane region" description="Helical" evidence="10">
    <location>
        <begin position="360"/>
        <end position="378"/>
    </location>
</feature>
<feature type="transmembrane region" description="Helical" evidence="10">
    <location>
        <begin position="242"/>
        <end position="259"/>
    </location>
</feature>
<name>A0ABS1TCN8_9CLOT</name>
<evidence type="ECO:0000256" key="2">
    <source>
        <dbReference type="ARBA" id="ARBA00004687"/>
    </source>
</evidence>
<evidence type="ECO:0000256" key="7">
    <source>
        <dbReference type="ARBA" id="ARBA00022824"/>
    </source>
</evidence>